<sequence>MSFPNQDYLAMLKAKPQVYPQLQQTPQTQMIYQNPQFMQPYMNYVPQYFMMQQIQQMQQMQQIPSMSGLGPFRMPLVPPQPQTQPLPQMVMPIPNQTQIPAQPKTDQNLPVQVKGTKVKLNLKMIKDIPQEEDSVLDYDEIKKQSGDRQFINLKRKRRLLDQQDAPLMQTRRRSEQSQYLEIREMLNVDDKDMALILEAYPDTKSLLQELKNGNLKQEIEDLLLKAI</sequence>
<comment type="caution">
    <text evidence="1">The sequence shown here is derived from an EMBL/GenBank/DDBJ whole genome shotgun (WGS) entry which is preliminary data.</text>
</comment>
<dbReference type="EMBL" id="CAJJDN010000001">
    <property type="protein sequence ID" value="CAD8046377.1"/>
    <property type="molecule type" value="Genomic_DNA"/>
</dbReference>
<gene>
    <name evidence="1" type="ORF">PSON_ATCC_30995.1.T0010581</name>
</gene>
<dbReference type="OrthoDB" id="316357at2759"/>
<reference evidence="1" key="1">
    <citation type="submission" date="2021-01" db="EMBL/GenBank/DDBJ databases">
        <authorList>
            <consortium name="Genoscope - CEA"/>
            <person name="William W."/>
        </authorList>
    </citation>
    <scope>NUCLEOTIDE SEQUENCE</scope>
</reference>
<name>A0A8S1JVZ4_9CILI</name>
<evidence type="ECO:0000313" key="1">
    <source>
        <dbReference type="EMBL" id="CAD8046377.1"/>
    </source>
</evidence>
<dbReference type="Proteomes" id="UP000692954">
    <property type="component" value="Unassembled WGS sequence"/>
</dbReference>
<dbReference type="AlphaFoldDB" id="A0A8S1JVZ4"/>
<protein>
    <submittedName>
        <fullName evidence="1">Uncharacterized protein</fullName>
    </submittedName>
</protein>
<accession>A0A8S1JVZ4</accession>
<evidence type="ECO:0000313" key="2">
    <source>
        <dbReference type="Proteomes" id="UP000692954"/>
    </source>
</evidence>
<keyword evidence="2" id="KW-1185">Reference proteome</keyword>
<organism evidence="1 2">
    <name type="scientific">Paramecium sonneborni</name>
    <dbReference type="NCBI Taxonomy" id="65129"/>
    <lineage>
        <taxon>Eukaryota</taxon>
        <taxon>Sar</taxon>
        <taxon>Alveolata</taxon>
        <taxon>Ciliophora</taxon>
        <taxon>Intramacronucleata</taxon>
        <taxon>Oligohymenophorea</taxon>
        <taxon>Peniculida</taxon>
        <taxon>Parameciidae</taxon>
        <taxon>Paramecium</taxon>
    </lineage>
</organism>
<proteinExistence type="predicted"/>